<keyword evidence="1" id="KW-0472">Membrane</keyword>
<keyword evidence="1" id="KW-0812">Transmembrane</keyword>
<sequence length="298" mass="32425">MKPVFAKENGRWSTVYNSEKYQDVYFVGFRVKFDGSEKLQTLTIKTDKNYSVALSYSIDGSSDVVCDEFSWTNALLQAANQDGYCAARPKEFELHTKESEYYYALTEASKSAIWKDHKEAMDLFRHSFTAGTAFALPNTKPGPKFQNNASELQSTSSISIDQELSPLSEEITKQVTFKEVSNNRTRKANAPHENSPQYSLIINPEVKPSQIKETHPSLMSNISMMVIGGFIAAAGITAIAIAFTVLNAATFGVAGLLVAGLGVAATLSGAGLFATGAYKHLHTIGEDSLGLSGNLVHQ</sequence>
<keyword evidence="1" id="KW-1133">Transmembrane helix</keyword>
<accession>A0A3A6W3W4</accession>
<name>A0A3A6W3W4_LEGPN</name>
<evidence type="ECO:0000313" key="2">
    <source>
        <dbReference type="EMBL" id="RJY34154.1"/>
    </source>
</evidence>
<organism evidence="2 3">
    <name type="scientific">Legionella pneumophila subsp. pneumophila</name>
    <dbReference type="NCBI Taxonomy" id="91891"/>
    <lineage>
        <taxon>Bacteria</taxon>
        <taxon>Pseudomonadati</taxon>
        <taxon>Pseudomonadota</taxon>
        <taxon>Gammaproteobacteria</taxon>
        <taxon>Legionellales</taxon>
        <taxon>Legionellaceae</taxon>
        <taxon>Legionella</taxon>
    </lineage>
</organism>
<dbReference type="Proteomes" id="UP000277145">
    <property type="component" value="Unassembled WGS sequence"/>
</dbReference>
<feature type="transmembrane region" description="Helical" evidence="1">
    <location>
        <begin position="251"/>
        <end position="274"/>
    </location>
</feature>
<gene>
    <name evidence="2" type="ORF">D1H98_05000</name>
</gene>
<reference evidence="2 3" key="1">
    <citation type="submission" date="2018-08" db="EMBL/GenBank/DDBJ databases">
        <title>Genome Sequences of Legionella pneumophila subsp. pneumophila Isolates, Recovered from a Drinking Water System in a Large Builging.</title>
        <authorList>
            <person name="Gomez-Alvarez V."/>
            <person name="Boczek L."/>
            <person name="King D."/>
            <person name="Pemberton A."/>
            <person name="Pfaller S."/>
            <person name="Rodgers M."/>
            <person name="Santodomingo J."/>
            <person name="Revetta R."/>
        </authorList>
    </citation>
    <scope>NUCLEOTIDE SEQUENCE [LARGE SCALE GENOMIC DNA]</scope>
    <source>
        <strain evidence="2 3">L01C.1</strain>
    </source>
</reference>
<comment type="caution">
    <text evidence="2">The sequence shown here is derived from an EMBL/GenBank/DDBJ whole genome shotgun (WGS) entry which is preliminary data.</text>
</comment>
<feature type="transmembrane region" description="Helical" evidence="1">
    <location>
        <begin position="222"/>
        <end position="245"/>
    </location>
</feature>
<evidence type="ECO:0000256" key="1">
    <source>
        <dbReference type="SAM" id="Phobius"/>
    </source>
</evidence>
<protein>
    <submittedName>
        <fullName evidence="2">Uncharacterized protein</fullName>
    </submittedName>
</protein>
<dbReference type="AlphaFoldDB" id="A0A3A6W3W4"/>
<dbReference type="RefSeq" id="WP_015961909.1">
    <property type="nucleotide sequence ID" value="NZ_CP021281.1"/>
</dbReference>
<dbReference type="EMBL" id="QWDR01000001">
    <property type="protein sequence ID" value="RJY34154.1"/>
    <property type="molecule type" value="Genomic_DNA"/>
</dbReference>
<proteinExistence type="predicted"/>
<evidence type="ECO:0000313" key="3">
    <source>
        <dbReference type="Proteomes" id="UP000277145"/>
    </source>
</evidence>